<feature type="domain" description="YoaR-like putative peptidoglycan binding" evidence="1">
    <location>
        <begin position="238"/>
        <end position="297"/>
    </location>
</feature>
<dbReference type="InterPro" id="IPR052913">
    <property type="entry name" value="Glycopeptide_resist_protein"/>
</dbReference>
<evidence type="ECO:0000313" key="3">
    <source>
        <dbReference type="Proteomes" id="UP001059836"/>
    </source>
</evidence>
<gene>
    <name evidence="2" type="ORF">GII31_19935</name>
</gene>
<keyword evidence="3" id="KW-1185">Reference proteome</keyword>
<dbReference type="InterPro" id="IPR007391">
    <property type="entry name" value="Vancomycin_resist_VanW"/>
</dbReference>
<dbReference type="Proteomes" id="UP001059836">
    <property type="component" value="Chromosome"/>
</dbReference>
<dbReference type="InterPro" id="IPR022029">
    <property type="entry name" value="YoaR-like_PG-bd"/>
</dbReference>
<dbReference type="PANTHER" id="PTHR35788:SF1">
    <property type="entry name" value="EXPORTED PROTEIN"/>
    <property type="match status" value="1"/>
</dbReference>
<sequence length="549" mass="57875">MLGILFVGILIVGVDLLVTHGKTARGATVVGLDAGNLSPTEARSVLDQLALRADQPVTIVTPRGEVKVTAKSLGLTFDADATLELLRDQPVNPVRRLVGLAGRDREIVPVVTVDREVLDATLDSRRTQMELSAVEGGVHFSKGRPVADLPSAGRRIARDRVPEALRAGWLLGEPVMLPTEQFAPTVSAETVRVTRDGVAATAMAGPIVLNGSGGVRASITPVQLGDVLTFVADGKGGLTASIDQKAAVKSFGPGLAATVKAPVDATFTLSGGRPQVVPSRVGARIDWTKTLGKITKTATTTDPGARRSVDVVYEVRKPKLTTAKAEGLGVGEVVSEFTTGGFAEASGENIRLVAQSVDGAVVLPGESFSLNGYTGTRGSAQGYVTSTIIDHGRTSKAVGGGISQFATTLYNAAYFAGLEDVDHTEHSYYISRYPEAREATVFDGAIDLVFRNNTDHGIVIDTDWSPSAVTVRLWSTKTVEVQSITGSRSKYTNPEKITLPKGDNCIPGNGSKGFTTSDTRVVTDAKSGAEISRHTRTVKYDPEPIVRCT</sequence>
<reference evidence="2" key="1">
    <citation type="journal article" date="2021" name="Nat. Microbiol.">
        <title>Cocultivation of an ultrasmall environmental parasitic bacterium with lytic ability against bacteria associated with wastewater foams.</title>
        <authorList>
            <person name="Batinovic S."/>
            <person name="Rose J.J.A."/>
            <person name="Ratcliffe J."/>
            <person name="Seviour R.J."/>
            <person name="Petrovski S."/>
        </authorList>
    </citation>
    <scope>NUCLEOTIDE SEQUENCE</scope>
    <source>
        <strain evidence="2">CON9</strain>
    </source>
</reference>
<dbReference type="EMBL" id="CP045809">
    <property type="protein sequence ID" value="QHN37722.1"/>
    <property type="molecule type" value="Genomic_DNA"/>
</dbReference>
<accession>A0ABX6IP52</accession>
<dbReference type="Pfam" id="PF04294">
    <property type="entry name" value="VanW"/>
    <property type="match status" value="1"/>
</dbReference>
<proteinExistence type="predicted"/>
<protein>
    <recommendedName>
        <fullName evidence="1">YoaR-like putative peptidoglycan binding domain-containing protein</fullName>
    </recommendedName>
</protein>
<dbReference type="PANTHER" id="PTHR35788">
    <property type="entry name" value="EXPORTED PROTEIN-RELATED"/>
    <property type="match status" value="1"/>
</dbReference>
<name>A0ABX6IP52_9ACTN</name>
<evidence type="ECO:0000259" key="1">
    <source>
        <dbReference type="Pfam" id="PF12229"/>
    </source>
</evidence>
<evidence type="ECO:0000313" key="2">
    <source>
        <dbReference type="EMBL" id="QHN37722.1"/>
    </source>
</evidence>
<organism evidence="2 3">
    <name type="scientific">Gordonia pseudamarae</name>
    <dbReference type="NCBI Taxonomy" id="2831662"/>
    <lineage>
        <taxon>Bacteria</taxon>
        <taxon>Bacillati</taxon>
        <taxon>Actinomycetota</taxon>
        <taxon>Actinomycetes</taxon>
        <taxon>Mycobacteriales</taxon>
        <taxon>Gordoniaceae</taxon>
        <taxon>Gordonia</taxon>
    </lineage>
</organism>
<dbReference type="Pfam" id="PF12229">
    <property type="entry name" value="PG_binding_4"/>
    <property type="match status" value="1"/>
</dbReference>